<organism evidence="1 2">
    <name type="scientific">Streptomyces synnematoformans</name>
    <dbReference type="NCBI Taxonomy" id="415721"/>
    <lineage>
        <taxon>Bacteria</taxon>
        <taxon>Bacillati</taxon>
        <taxon>Actinomycetota</taxon>
        <taxon>Actinomycetes</taxon>
        <taxon>Kitasatosporales</taxon>
        <taxon>Streptomycetaceae</taxon>
        <taxon>Streptomyces</taxon>
    </lineage>
</organism>
<dbReference type="Proteomes" id="UP001500443">
    <property type="component" value="Unassembled WGS sequence"/>
</dbReference>
<gene>
    <name evidence="1" type="ORF">GCM10009802_51120</name>
</gene>
<dbReference type="SUPFAM" id="SSF53335">
    <property type="entry name" value="S-adenosyl-L-methionine-dependent methyltransferases"/>
    <property type="match status" value="1"/>
</dbReference>
<dbReference type="Gene3D" id="3.40.50.150">
    <property type="entry name" value="Vaccinia Virus protein VP39"/>
    <property type="match status" value="1"/>
</dbReference>
<dbReference type="InterPro" id="IPR029063">
    <property type="entry name" value="SAM-dependent_MTases_sf"/>
</dbReference>
<protein>
    <submittedName>
        <fullName evidence="1">Uncharacterized protein</fullName>
    </submittedName>
</protein>
<name>A0ABN2ZDY4_9ACTN</name>
<reference evidence="1 2" key="1">
    <citation type="journal article" date="2019" name="Int. J. Syst. Evol. Microbiol.">
        <title>The Global Catalogue of Microorganisms (GCM) 10K type strain sequencing project: providing services to taxonomists for standard genome sequencing and annotation.</title>
        <authorList>
            <consortium name="The Broad Institute Genomics Platform"/>
            <consortium name="The Broad Institute Genome Sequencing Center for Infectious Disease"/>
            <person name="Wu L."/>
            <person name="Ma J."/>
        </authorList>
    </citation>
    <scope>NUCLEOTIDE SEQUENCE [LARGE SCALE GENOMIC DNA]</scope>
    <source>
        <strain evidence="1 2">JCM 15481</strain>
    </source>
</reference>
<keyword evidence="2" id="KW-1185">Reference proteome</keyword>
<sequence length="228" mass="25038">MTDENYEVRPGWEELGHALIDTRDMSSDWAPAWAAVDRARFLPDRIWPHDHVTGTTRDAISRAIDSRLWFHYADSNAAIVTQFDDGAHTARNPGRVATSSASQPSIVMAMLRDLEPPRACGCWRSAAAPAGPPACWRIAWATPTSSPLMSTRTWPQPPGDGLYRAGLKPAVITRDGLEGYRPGAPFDRIIATCGLRTIPSTWVEQVKPGGIIVAPWVRRSAARTPWCG</sequence>
<dbReference type="Pfam" id="PF01135">
    <property type="entry name" value="PCMT"/>
    <property type="match status" value="1"/>
</dbReference>
<proteinExistence type="predicted"/>
<evidence type="ECO:0000313" key="1">
    <source>
        <dbReference type="EMBL" id="GAA2140778.1"/>
    </source>
</evidence>
<comment type="caution">
    <text evidence="1">The sequence shown here is derived from an EMBL/GenBank/DDBJ whole genome shotgun (WGS) entry which is preliminary data.</text>
</comment>
<dbReference type="EMBL" id="BAAAPF010000224">
    <property type="protein sequence ID" value="GAA2140778.1"/>
    <property type="molecule type" value="Genomic_DNA"/>
</dbReference>
<accession>A0ABN2ZDY4</accession>
<evidence type="ECO:0000313" key="2">
    <source>
        <dbReference type="Proteomes" id="UP001500443"/>
    </source>
</evidence>